<organism evidence="6 7">
    <name type="scientific">Litorihabitans aurantiacus</name>
    <dbReference type="NCBI Taxonomy" id="1930061"/>
    <lineage>
        <taxon>Bacteria</taxon>
        <taxon>Bacillati</taxon>
        <taxon>Actinomycetota</taxon>
        <taxon>Actinomycetes</taxon>
        <taxon>Micrococcales</taxon>
        <taxon>Beutenbergiaceae</taxon>
        <taxon>Litorihabitans</taxon>
    </lineage>
</organism>
<keyword evidence="5" id="KW-0963">Cytoplasm</keyword>
<evidence type="ECO:0000256" key="4">
    <source>
        <dbReference type="ARBA" id="ARBA00044936"/>
    </source>
</evidence>
<name>A0AA37XEC2_9MICO</name>
<dbReference type="Gene3D" id="3.30.110.150">
    <property type="entry name" value="SepF-like protein"/>
    <property type="match status" value="1"/>
</dbReference>
<dbReference type="PANTHER" id="PTHR35798">
    <property type="entry name" value="CELL DIVISION PROTEIN SEPF"/>
    <property type="match status" value="1"/>
</dbReference>
<evidence type="ECO:0000313" key="7">
    <source>
        <dbReference type="Proteomes" id="UP001157161"/>
    </source>
</evidence>
<keyword evidence="2 5" id="KW-0717">Septation</keyword>
<reference evidence="6" key="1">
    <citation type="journal article" date="2014" name="Int. J. Syst. Evol. Microbiol.">
        <title>Complete genome sequence of Corynebacterium casei LMG S-19264T (=DSM 44701T), isolated from a smear-ripened cheese.</title>
        <authorList>
            <consortium name="US DOE Joint Genome Institute (JGI-PGF)"/>
            <person name="Walter F."/>
            <person name="Albersmeier A."/>
            <person name="Kalinowski J."/>
            <person name="Ruckert C."/>
        </authorList>
    </citation>
    <scope>NUCLEOTIDE SEQUENCE</scope>
    <source>
        <strain evidence="6">NBRC 112290</strain>
    </source>
</reference>
<comment type="function">
    <text evidence="4 5">Cell division protein that is part of the divisome complex and is recruited early to the Z-ring. Probably stimulates Z-ring formation, perhaps through the cross-linking of FtsZ protofilaments. Its function overlaps with FtsA.</text>
</comment>
<protein>
    <recommendedName>
        <fullName evidence="5">Cell division protein SepF</fullName>
    </recommendedName>
</protein>
<keyword evidence="1 5" id="KW-0132">Cell division</keyword>
<gene>
    <name evidence="5" type="primary">sepF</name>
    <name evidence="6" type="ORF">GCM10025875_17030</name>
</gene>
<dbReference type="RefSeq" id="WP_284250493.1">
    <property type="nucleotide sequence ID" value="NZ_BSUM01000001.1"/>
</dbReference>
<dbReference type="AlphaFoldDB" id="A0AA37XEC2"/>
<dbReference type="GO" id="GO:0005737">
    <property type="term" value="C:cytoplasm"/>
    <property type="evidence" value="ECO:0007669"/>
    <property type="project" value="UniProtKB-SubCell"/>
</dbReference>
<dbReference type="GO" id="GO:0000917">
    <property type="term" value="P:division septum assembly"/>
    <property type="evidence" value="ECO:0007669"/>
    <property type="project" value="UniProtKB-KW"/>
</dbReference>
<dbReference type="InterPro" id="IPR007561">
    <property type="entry name" value="Cell_div_SepF/SepF-rel"/>
</dbReference>
<reference evidence="6" key="2">
    <citation type="submission" date="2023-02" db="EMBL/GenBank/DDBJ databases">
        <authorList>
            <person name="Sun Q."/>
            <person name="Mori K."/>
        </authorList>
    </citation>
    <scope>NUCLEOTIDE SEQUENCE</scope>
    <source>
        <strain evidence="6">NBRC 112290</strain>
    </source>
</reference>
<comment type="caution">
    <text evidence="6">The sequence shown here is derived from an EMBL/GenBank/DDBJ whole genome shotgun (WGS) entry which is preliminary data.</text>
</comment>
<dbReference type="InterPro" id="IPR023052">
    <property type="entry name" value="Cell_div_SepF"/>
</dbReference>
<evidence type="ECO:0000313" key="6">
    <source>
        <dbReference type="EMBL" id="GMA31711.1"/>
    </source>
</evidence>
<sequence>MGALRKTMEYLGLSEPDRDQELEYGVNDEEYAMDEVEAPAAPARTAPVTPISAARSAVPSGDLRRITTVHPRTYNDAKVIGESFRSGTPVIMNLTEMSDADAKRLVDFSAGLAFGLHGAIERVTNKVFLLSPASVEVATDPGATEQSNLFNQS</sequence>
<proteinExistence type="inferred from homology"/>
<accession>A0AA37XEC2</accession>
<keyword evidence="3 5" id="KW-0131">Cell cycle</keyword>
<comment type="subcellular location">
    <subcellularLocation>
        <location evidence="5">Cytoplasm</location>
    </subcellularLocation>
    <text evidence="5">Localizes to the division site, in a FtsZ-dependent manner.</text>
</comment>
<evidence type="ECO:0000256" key="2">
    <source>
        <dbReference type="ARBA" id="ARBA00023210"/>
    </source>
</evidence>
<dbReference type="HAMAP" id="MF_01197">
    <property type="entry name" value="SepF"/>
    <property type="match status" value="1"/>
</dbReference>
<dbReference type="Pfam" id="PF04472">
    <property type="entry name" value="SepF"/>
    <property type="match status" value="1"/>
</dbReference>
<comment type="subunit">
    <text evidence="5">Homodimer. Interacts with FtsZ.</text>
</comment>
<dbReference type="PANTHER" id="PTHR35798:SF1">
    <property type="entry name" value="CELL DIVISION PROTEIN SEPF"/>
    <property type="match status" value="1"/>
</dbReference>
<evidence type="ECO:0000256" key="3">
    <source>
        <dbReference type="ARBA" id="ARBA00023306"/>
    </source>
</evidence>
<evidence type="ECO:0000256" key="5">
    <source>
        <dbReference type="HAMAP-Rule" id="MF_01197"/>
    </source>
</evidence>
<keyword evidence="7" id="KW-1185">Reference proteome</keyword>
<dbReference type="InterPro" id="IPR038594">
    <property type="entry name" value="SepF-like_sf"/>
</dbReference>
<comment type="similarity">
    <text evidence="5">Belongs to the SepF family.</text>
</comment>
<dbReference type="GO" id="GO:0043093">
    <property type="term" value="P:FtsZ-dependent cytokinesis"/>
    <property type="evidence" value="ECO:0007669"/>
    <property type="project" value="UniProtKB-UniRule"/>
</dbReference>
<evidence type="ECO:0000256" key="1">
    <source>
        <dbReference type="ARBA" id="ARBA00022618"/>
    </source>
</evidence>
<dbReference type="EMBL" id="BSUM01000001">
    <property type="protein sequence ID" value="GMA31711.1"/>
    <property type="molecule type" value="Genomic_DNA"/>
</dbReference>
<dbReference type="Proteomes" id="UP001157161">
    <property type="component" value="Unassembled WGS sequence"/>
</dbReference>